<dbReference type="Pfam" id="PF00008">
    <property type="entry name" value="EGF"/>
    <property type="match status" value="1"/>
</dbReference>
<dbReference type="OrthoDB" id="265776at2759"/>
<dbReference type="SMART" id="SM00181">
    <property type="entry name" value="EGF"/>
    <property type="match status" value="2"/>
</dbReference>
<dbReference type="Gene3D" id="2.10.25.10">
    <property type="entry name" value="Laminin"/>
    <property type="match status" value="1"/>
</dbReference>
<dbReference type="STRING" id="10195.A0A3M7RKR8"/>
<evidence type="ECO:0000313" key="4">
    <source>
        <dbReference type="EMBL" id="RNA24069.1"/>
    </source>
</evidence>
<reference evidence="4 5" key="1">
    <citation type="journal article" date="2018" name="Sci. Rep.">
        <title>Genomic signatures of local adaptation to the degree of environmental predictability in rotifers.</title>
        <authorList>
            <person name="Franch-Gras L."/>
            <person name="Hahn C."/>
            <person name="Garcia-Roger E.M."/>
            <person name="Carmona M.J."/>
            <person name="Serra M."/>
            <person name="Gomez A."/>
        </authorList>
    </citation>
    <scope>NUCLEOTIDE SEQUENCE [LARGE SCALE GENOMIC DNA]</scope>
    <source>
        <strain evidence="4">HYR1</strain>
    </source>
</reference>
<evidence type="ECO:0000259" key="3">
    <source>
        <dbReference type="PROSITE" id="PS50026"/>
    </source>
</evidence>
<evidence type="ECO:0000256" key="1">
    <source>
        <dbReference type="PROSITE-ProRule" id="PRU00076"/>
    </source>
</evidence>
<keyword evidence="2" id="KW-0812">Transmembrane</keyword>
<gene>
    <name evidence="4" type="ORF">BpHYR1_041830</name>
</gene>
<keyword evidence="4" id="KW-0675">Receptor</keyword>
<keyword evidence="1" id="KW-0245">EGF-like domain</keyword>
<accession>A0A3M7RKR8</accession>
<dbReference type="PROSITE" id="PS00022">
    <property type="entry name" value="EGF_1"/>
    <property type="match status" value="1"/>
</dbReference>
<dbReference type="PROSITE" id="PS50026">
    <property type="entry name" value="EGF_3"/>
    <property type="match status" value="1"/>
</dbReference>
<comment type="caution">
    <text evidence="1">Lacks conserved residue(s) required for the propagation of feature annotation.</text>
</comment>
<feature type="domain" description="EGF-like" evidence="3">
    <location>
        <begin position="84"/>
        <end position="126"/>
    </location>
</feature>
<dbReference type="SUPFAM" id="SSF57196">
    <property type="entry name" value="EGF/Laminin"/>
    <property type="match status" value="1"/>
</dbReference>
<feature type="disulfide bond" evidence="1">
    <location>
        <begin position="116"/>
        <end position="125"/>
    </location>
</feature>
<dbReference type="Proteomes" id="UP000276133">
    <property type="component" value="Unassembled WGS sequence"/>
</dbReference>
<keyword evidence="1" id="KW-1015">Disulfide bond</keyword>
<dbReference type="EMBL" id="REGN01003172">
    <property type="protein sequence ID" value="RNA24069.1"/>
    <property type="molecule type" value="Genomic_DNA"/>
</dbReference>
<dbReference type="AlphaFoldDB" id="A0A3M7RKR8"/>
<keyword evidence="5" id="KW-1185">Reference proteome</keyword>
<dbReference type="PROSITE" id="PS01186">
    <property type="entry name" value="EGF_2"/>
    <property type="match status" value="1"/>
</dbReference>
<sequence>MGGLDRAVAKMRHNCPGGTSQESFVHKKKFREAGLVFTKSCNEYLNEKFAHMNKAEKEALSAVCCEEYIKFFSFKCDGKEGNCDGNICEEKPCHNNGKCVEVKLKGRDKFTFECVCAKGFSGPLCLTVDPCYFNPCGFNEMCRTFGTDGYYVCMCVADKKNHSKCEDSLVYGRGKFFFGSKDKIRKNLSLVVTSALSVFISSLFYFAIYMFKCPVLKSGNIKDLCTSLEAMIEKEDFHLPRSQMVVAEKNLKTIFSKLCNGNKFEKNIENSLINL</sequence>
<evidence type="ECO:0000256" key="2">
    <source>
        <dbReference type="SAM" id="Phobius"/>
    </source>
</evidence>
<dbReference type="InterPro" id="IPR000742">
    <property type="entry name" value="EGF"/>
</dbReference>
<organism evidence="4 5">
    <name type="scientific">Brachionus plicatilis</name>
    <name type="common">Marine rotifer</name>
    <name type="synonym">Brachionus muelleri</name>
    <dbReference type="NCBI Taxonomy" id="10195"/>
    <lineage>
        <taxon>Eukaryota</taxon>
        <taxon>Metazoa</taxon>
        <taxon>Spiralia</taxon>
        <taxon>Gnathifera</taxon>
        <taxon>Rotifera</taxon>
        <taxon>Eurotatoria</taxon>
        <taxon>Monogononta</taxon>
        <taxon>Pseudotrocha</taxon>
        <taxon>Ploima</taxon>
        <taxon>Brachionidae</taxon>
        <taxon>Brachionus</taxon>
    </lineage>
</organism>
<keyword evidence="2" id="KW-0472">Membrane</keyword>
<comment type="caution">
    <text evidence="4">The sequence shown here is derived from an EMBL/GenBank/DDBJ whole genome shotgun (WGS) entry which is preliminary data.</text>
</comment>
<protein>
    <submittedName>
        <fullName evidence="4">Delta and Notch-like epidermal growth factor-related receptor</fullName>
    </submittedName>
</protein>
<feature type="transmembrane region" description="Helical" evidence="2">
    <location>
        <begin position="188"/>
        <end position="211"/>
    </location>
</feature>
<name>A0A3M7RKR8_BRAPC</name>
<keyword evidence="2" id="KW-1133">Transmembrane helix</keyword>
<proteinExistence type="predicted"/>
<evidence type="ECO:0000313" key="5">
    <source>
        <dbReference type="Proteomes" id="UP000276133"/>
    </source>
</evidence>